<evidence type="ECO:0000313" key="1">
    <source>
        <dbReference type="EMBL" id="GHP03802.1"/>
    </source>
</evidence>
<accession>A0A830HAX5</accession>
<organism evidence="1 2">
    <name type="scientific">Pycnococcus provasolii</name>
    <dbReference type="NCBI Taxonomy" id="41880"/>
    <lineage>
        <taxon>Eukaryota</taxon>
        <taxon>Viridiplantae</taxon>
        <taxon>Chlorophyta</taxon>
        <taxon>Pseudoscourfieldiophyceae</taxon>
        <taxon>Pseudoscourfieldiales</taxon>
        <taxon>Pycnococcaceae</taxon>
        <taxon>Pycnococcus</taxon>
    </lineage>
</organism>
<dbReference type="EMBL" id="BNJQ01000006">
    <property type="protein sequence ID" value="GHP03802.1"/>
    <property type="molecule type" value="Genomic_DNA"/>
</dbReference>
<dbReference type="SUPFAM" id="SSF102405">
    <property type="entry name" value="MCP/YpsA-like"/>
    <property type="match status" value="1"/>
</dbReference>
<evidence type="ECO:0000313" key="2">
    <source>
        <dbReference type="Proteomes" id="UP000660262"/>
    </source>
</evidence>
<protein>
    <submittedName>
        <fullName evidence="1">Uncharacterized protein</fullName>
    </submittedName>
</protein>
<gene>
    <name evidence="1" type="ORF">PPROV_000255700</name>
</gene>
<name>A0A830HAX5_9CHLO</name>
<dbReference type="Gene3D" id="3.40.50.450">
    <property type="match status" value="1"/>
</dbReference>
<reference evidence="1" key="1">
    <citation type="submission" date="2020-10" db="EMBL/GenBank/DDBJ databases">
        <title>Unveiling of a novel bifunctional photoreceptor, Dualchrome1, isolated from a cosmopolitan green alga.</title>
        <authorList>
            <person name="Suzuki S."/>
            <person name="Kawachi M."/>
        </authorList>
    </citation>
    <scope>NUCLEOTIDE SEQUENCE</scope>
    <source>
        <strain evidence="1">NIES 2893</strain>
    </source>
</reference>
<dbReference type="Proteomes" id="UP000660262">
    <property type="component" value="Unassembled WGS sequence"/>
</dbReference>
<dbReference type="AlphaFoldDB" id="A0A830HAX5"/>
<proteinExistence type="predicted"/>
<keyword evidence="2" id="KW-1185">Reference proteome</keyword>
<sequence>MSAFGSSINLSGPWNAHKECCDFGYSGVWEITQNGDKLTIGGRGIVYFGSARFEPGTPLYEKAKDLARRLAATLQCPSWSGGGKGIMGAVTHGAIHGCVRRQLQKTS</sequence>
<comment type="caution">
    <text evidence="1">The sequence shown here is derived from an EMBL/GenBank/DDBJ whole genome shotgun (WGS) entry which is preliminary data.</text>
</comment>